<dbReference type="PANTHER" id="PTHR31302:SF31">
    <property type="entry name" value="PHOSPHODIESTERASE YAEI"/>
    <property type="match status" value="1"/>
</dbReference>
<proteinExistence type="predicted"/>
<dbReference type="GO" id="GO:0016020">
    <property type="term" value="C:membrane"/>
    <property type="evidence" value="ECO:0007669"/>
    <property type="project" value="GOC"/>
</dbReference>
<gene>
    <name evidence="4" type="ORF">CLVI_27740</name>
</gene>
<keyword evidence="1" id="KW-0479">Metal-binding</keyword>
<dbReference type="Gene3D" id="3.60.21.10">
    <property type="match status" value="1"/>
</dbReference>
<dbReference type="EMBL" id="PVXQ01000036">
    <property type="protein sequence ID" value="PRR81100.1"/>
    <property type="molecule type" value="Genomic_DNA"/>
</dbReference>
<evidence type="ECO:0000256" key="1">
    <source>
        <dbReference type="ARBA" id="ARBA00022723"/>
    </source>
</evidence>
<accession>A0A2T0BB31</accession>
<dbReference type="GO" id="GO:0008758">
    <property type="term" value="F:UDP-2,3-diacylglucosamine hydrolase activity"/>
    <property type="evidence" value="ECO:0007669"/>
    <property type="project" value="TreeGrafter"/>
</dbReference>
<dbReference type="AlphaFoldDB" id="A0A2T0BB31"/>
<dbReference type="PANTHER" id="PTHR31302">
    <property type="entry name" value="TRANSMEMBRANE PROTEIN WITH METALLOPHOSPHOESTERASE DOMAIN-RELATED"/>
    <property type="match status" value="1"/>
</dbReference>
<protein>
    <submittedName>
        <fullName evidence="4">Putative metallophosphoesterase</fullName>
        <ecNumber evidence="4">3.1.-.-</ecNumber>
    </submittedName>
</protein>
<dbReference type="InterPro" id="IPR004843">
    <property type="entry name" value="Calcineurin-like_PHP"/>
</dbReference>
<dbReference type="Proteomes" id="UP000239471">
    <property type="component" value="Unassembled WGS sequence"/>
</dbReference>
<sequence length="272" mass="30766">MRKINGKYKKVLLNSSIFLIPFCYWQNNNLVVTNLKYSNKNIPKAFNNFKILQISDLHNKSFGDNQCYLVNHTKDIAPDIIVITGDLIDSTRTNIDIAIDYIKQIRSVASIYFVSGNHEESSGVYNELKKRLEELGVIILDDKQEFIEKDGETLTLLGLKDGTSFSDRIKTIKGNEDKFTILLAHKPEYFNIYSEENIDLVFSGHAHGGQFRMPFVGGLYSPGQGVFPKYTSGMYTKNNTSMVVSRGLGNSGFPLRLFNRPELIVVTLKSDS</sequence>
<dbReference type="EC" id="3.1.-.-" evidence="4"/>
<organism evidence="4 5">
    <name type="scientific">Clostridium vincentii</name>
    <dbReference type="NCBI Taxonomy" id="52704"/>
    <lineage>
        <taxon>Bacteria</taxon>
        <taxon>Bacillati</taxon>
        <taxon>Bacillota</taxon>
        <taxon>Clostridia</taxon>
        <taxon>Eubacteriales</taxon>
        <taxon>Clostridiaceae</taxon>
        <taxon>Clostridium</taxon>
    </lineage>
</organism>
<dbReference type="InterPro" id="IPR029052">
    <property type="entry name" value="Metallo-depent_PP-like"/>
</dbReference>
<dbReference type="GO" id="GO:0046872">
    <property type="term" value="F:metal ion binding"/>
    <property type="evidence" value="ECO:0007669"/>
    <property type="project" value="UniProtKB-KW"/>
</dbReference>
<name>A0A2T0BB31_9CLOT</name>
<evidence type="ECO:0000313" key="5">
    <source>
        <dbReference type="Proteomes" id="UP000239471"/>
    </source>
</evidence>
<dbReference type="RefSeq" id="WP_106060692.1">
    <property type="nucleotide sequence ID" value="NZ_PVXQ01000036.1"/>
</dbReference>
<dbReference type="InterPro" id="IPR051158">
    <property type="entry name" value="Metallophosphoesterase_sf"/>
</dbReference>
<dbReference type="GO" id="GO:0009245">
    <property type="term" value="P:lipid A biosynthetic process"/>
    <property type="evidence" value="ECO:0007669"/>
    <property type="project" value="TreeGrafter"/>
</dbReference>
<comment type="caution">
    <text evidence="4">The sequence shown here is derived from an EMBL/GenBank/DDBJ whole genome shotgun (WGS) entry which is preliminary data.</text>
</comment>
<keyword evidence="5" id="KW-1185">Reference proteome</keyword>
<dbReference type="OrthoDB" id="9780884at2"/>
<feature type="domain" description="Calcineurin-like phosphoesterase" evidence="3">
    <location>
        <begin position="49"/>
        <end position="208"/>
    </location>
</feature>
<keyword evidence="2 4" id="KW-0378">Hydrolase</keyword>
<evidence type="ECO:0000259" key="3">
    <source>
        <dbReference type="Pfam" id="PF00149"/>
    </source>
</evidence>
<evidence type="ECO:0000313" key="4">
    <source>
        <dbReference type="EMBL" id="PRR81100.1"/>
    </source>
</evidence>
<reference evidence="4 5" key="1">
    <citation type="submission" date="2018-03" db="EMBL/GenBank/DDBJ databases">
        <title>Genome sequence of Clostridium vincentii DSM 10228.</title>
        <authorList>
            <person name="Poehlein A."/>
            <person name="Daniel R."/>
        </authorList>
    </citation>
    <scope>NUCLEOTIDE SEQUENCE [LARGE SCALE GENOMIC DNA]</scope>
    <source>
        <strain evidence="4 5">DSM 10228</strain>
    </source>
</reference>
<evidence type="ECO:0000256" key="2">
    <source>
        <dbReference type="ARBA" id="ARBA00022801"/>
    </source>
</evidence>
<dbReference type="Pfam" id="PF00149">
    <property type="entry name" value="Metallophos"/>
    <property type="match status" value="1"/>
</dbReference>
<dbReference type="SUPFAM" id="SSF56300">
    <property type="entry name" value="Metallo-dependent phosphatases"/>
    <property type="match status" value="1"/>
</dbReference>
<dbReference type="CDD" id="cd07385">
    <property type="entry name" value="MPP_YkuE_C"/>
    <property type="match status" value="1"/>
</dbReference>